<gene>
    <name evidence="1" type="ORF">SAMEA3545359_02806</name>
</gene>
<dbReference type="EMBL" id="FMHG01000005">
    <property type="protein sequence ID" value="SCJ91157.1"/>
    <property type="molecule type" value="Genomic_DNA"/>
</dbReference>
<dbReference type="NCBIfam" id="TIGR01863">
    <property type="entry name" value="cas_Csd1"/>
    <property type="match status" value="1"/>
</dbReference>
<evidence type="ECO:0000313" key="1">
    <source>
        <dbReference type="EMBL" id="SCJ91157.1"/>
    </source>
</evidence>
<protein>
    <submittedName>
        <fullName evidence="1">CRISPR-associated protein Cas8c/Csd1, subtype I-C/DVULG</fullName>
    </submittedName>
</protein>
<dbReference type="Pfam" id="PF09709">
    <property type="entry name" value="Cas_Csd1"/>
    <property type="match status" value="1"/>
</dbReference>
<dbReference type="CDD" id="cd09757">
    <property type="entry name" value="Cas8c_I-C"/>
    <property type="match status" value="1"/>
</dbReference>
<sequence>MILQALASYYDQLLSQGQVPRSGWAPVKVSFALTLDEQGRLIDLLPLKEEVQRGKKTVLIPRVYQLPQPVIRTAGARANFLCDNAGYLLGIDGKGKPERTRKCFALCGQLHEQLLSGCDHPAARAVCAYFATWDPAAAREDPVLAPYLDELLAGANLIFRFAGQFLQDIPEIAAVWDSRPGEDEQPVYGRCLVTGGYQPIAQLHNPIKGVKGAQSTGAALVAFNAPSFTSYEKEQSYNAPVGKPAVFAYTTALNYLLADGEHVQHIGDTTVVYWSENAQPAYPDIWGGSIQGESEKFSPEILHAAMEALAQGHTYQLDGQTLEPDVHFYILGLAPNAARLSVRFFYQDTFGALMKNVRQHYRDLEMVRPAFEKFEQLSLSALLYETVNKNARDKSAVPVMAGAVYRAITGGTPYPESLLNSAMLRIRAERRISWDRASIIKAVLLRRQNTPPQLKEVLQVKLNENSSYSPYVLGRIFSVLEASQQEANPNVNATIRDRYFNSAASTPASIFPVLMRLYNAHIKKISNPKHKNHYERQLQELIGKLDETLPARHSLPQQQAFYMGYYHQNQNRYEKKSGVQKTEEDN</sequence>
<dbReference type="InterPro" id="IPR010144">
    <property type="entry name" value="CRISPR-assoc_prot_Csd1-typ"/>
</dbReference>
<proteinExistence type="predicted"/>
<dbReference type="AlphaFoldDB" id="A0A1C6KAI0"/>
<accession>A0A1C6KAI0</accession>
<name>A0A1C6KAI0_9FIRM</name>
<reference evidence="1" key="1">
    <citation type="submission" date="2015-09" db="EMBL/GenBank/DDBJ databases">
        <authorList>
            <consortium name="Pathogen Informatics"/>
        </authorList>
    </citation>
    <scope>NUCLEOTIDE SEQUENCE</scope>
    <source>
        <strain evidence="1">2789STDY5834896</strain>
    </source>
</reference>
<organism evidence="1">
    <name type="scientific">uncultured Anaerotruncus sp</name>
    <dbReference type="NCBI Taxonomy" id="905011"/>
    <lineage>
        <taxon>Bacteria</taxon>
        <taxon>Bacillati</taxon>
        <taxon>Bacillota</taxon>
        <taxon>Clostridia</taxon>
        <taxon>Eubacteriales</taxon>
        <taxon>Oscillospiraceae</taxon>
        <taxon>Anaerotruncus</taxon>
        <taxon>environmental samples</taxon>
    </lineage>
</organism>